<proteinExistence type="predicted"/>
<evidence type="ECO:0000256" key="5">
    <source>
        <dbReference type="ARBA" id="ARBA00022833"/>
    </source>
</evidence>
<dbReference type="Pfam" id="PF08925">
    <property type="entry name" value="DUF1907"/>
    <property type="match status" value="1"/>
</dbReference>
<evidence type="ECO:0000256" key="2">
    <source>
        <dbReference type="ARBA" id="ARBA00011245"/>
    </source>
</evidence>
<dbReference type="PANTHER" id="PTHR13204">
    <property type="entry name" value="PTD012 PROTEIN"/>
    <property type="match status" value="1"/>
</dbReference>
<dbReference type="GO" id="GO:0005634">
    <property type="term" value="C:nucleus"/>
    <property type="evidence" value="ECO:0007669"/>
    <property type="project" value="UniProtKB-SubCell"/>
</dbReference>
<dbReference type="CDD" id="cd17298">
    <property type="entry name" value="DUF1907"/>
    <property type="match status" value="1"/>
</dbReference>
<dbReference type="PANTHER" id="PTHR13204:SF1">
    <property type="entry name" value="ESTER HYDROLASE C11ORF54"/>
    <property type="match status" value="1"/>
</dbReference>
<dbReference type="GO" id="GO:0016788">
    <property type="term" value="F:hydrolase activity, acting on ester bonds"/>
    <property type="evidence" value="ECO:0007669"/>
    <property type="project" value="TreeGrafter"/>
</dbReference>
<keyword evidence="4 8" id="KW-0378">Hydrolase</keyword>
<evidence type="ECO:0000256" key="3">
    <source>
        <dbReference type="ARBA" id="ARBA00022723"/>
    </source>
</evidence>
<protein>
    <submittedName>
        <fullName evidence="8">Ester hydrolase C11orf54-like protein</fullName>
    </submittedName>
</protein>
<feature type="domain" description="DUF1907" evidence="7">
    <location>
        <begin position="15"/>
        <end position="322"/>
    </location>
</feature>
<sequence>MGDILEPEMEKLAEYLQVEFNKFYNEATVKVVNCPDLRKAPFHLVAPGLCGNTALLEVGSLSNLFPFPRMEKKYDFISFLETSGRSNDDNFIIGASLYPSSNGHMGELIMNASFSPLDEEGMRVKNRSYVAFLAQDHTGENVKLDILNDYNRVKCFLHGNFFISEGKPGRVLEIHAKARREDKELTKVIQHTLQKYYEATSTLVGLGGTFVVHNGLVRHHLMPDIGQISLENCSDESRIRNWVKTRILTTPLVAVGTIVNKSSFPVVLTNSKLQTDLQLTTNHFHSFSFEPLVGGHYYTNVEYGNSAEYLGYFCPAKKLYRLDNDEICHIPVIREF</sequence>
<evidence type="ECO:0000256" key="6">
    <source>
        <dbReference type="ARBA" id="ARBA00023242"/>
    </source>
</evidence>
<keyword evidence="3" id="KW-0479">Metal-binding</keyword>
<dbReference type="GO" id="GO:0008270">
    <property type="term" value="F:zinc ion binding"/>
    <property type="evidence" value="ECO:0007669"/>
    <property type="project" value="TreeGrafter"/>
</dbReference>
<dbReference type="InterPro" id="IPR015021">
    <property type="entry name" value="C11orf54_DUF1907"/>
</dbReference>
<dbReference type="OMA" id="LIMNASF"/>
<keyword evidence="6" id="KW-0539">Nucleus</keyword>
<dbReference type="OrthoDB" id="7441093at2759"/>
<dbReference type="SUPFAM" id="SSF117856">
    <property type="entry name" value="AF0104/ALDC/Ptd012-like"/>
    <property type="match status" value="1"/>
</dbReference>
<dbReference type="InParanoid" id="E2A095"/>
<keyword evidence="9" id="KW-1185">Reference proteome</keyword>
<evidence type="ECO:0000259" key="7">
    <source>
        <dbReference type="SMART" id="SM01168"/>
    </source>
</evidence>
<organism evidence="9">
    <name type="scientific">Camponotus floridanus</name>
    <name type="common">Florida carpenter ant</name>
    <dbReference type="NCBI Taxonomy" id="104421"/>
    <lineage>
        <taxon>Eukaryota</taxon>
        <taxon>Metazoa</taxon>
        <taxon>Ecdysozoa</taxon>
        <taxon>Arthropoda</taxon>
        <taxon>Hexapoda</taxon>
        <taxon>Insecta</taxon>
        <taxon>Pterygota</taxon>
        <taxon>Neoptera</taxon>
        <taxon>Endopterygota</taxon>
        <taxon>Hymenoptera</taxon>
        <taxon>Apocrita</taxon>
        <taxon>Aculeata</taxon>
        <taxon>Formicoidea</taxon>
        <taxon>Formicidae</taxon>
        <taxon>Formicinae</taxon>
        <taxon>Camponotus</taxon>
    </lineage>
</organism>
<dbReference type="EMBL" id="GL435556">
    <property type="protein sequence ID" value="EFN73155.1"/>
    <property type="molecule type" value="Genomic_DNA"/>
</dbReference>
<gene>
    <name evidence="8" type="ORF">EAG_15254</name>
</gene>
<keyword evidence="5" id="KW-0862">Zinc</keyword>
<accession>E2A095</accession>
<evidence type="ECO:0000313" key="8">
    <source>
        <dbReference type="EMBL" id="EFN73155.1"/>
    </source>
</evidence>
<comment type="subunit">
    <text evidence="2">Monomer.</text>
</comment>
<evidence type="ECO:0000313" key="9">
    <source>
        <dbReference type="Proteomes" id="UP000000311"/>
    </source>
</evidence>
<dbReference type="Proteomes" id="UP000000311">
    <property type="component" value="Unassembled WGS sequence"/>
</dbReference>
<evidence type="ECO:0000256" key="4">
    <source>
        <dbReference type="ARBA" id="ARBA00022801"/>
    </source>
</evidence>
<dbReference type="AlphaFoldDB" id="E2A095"/>
<dbReference type="SMART" id="SM01168">
    <property type="entry name" value="DUF1907"/>
    <property type="match status" value="1"/>
</dbReference>
<comment type="subcellular location">
    <subcellularLocation>
        <location evidence="1">Nucleus</location>
    </subcellularLocation>
</comment>
<evidence type="ECO:0000256" key="1">
    <source>
        <dbReference type="ARBA" id="ARBA00004123"/>
    </source>
</evidence>
<name>E2A095_CAMFO</name>
<reference evidence="8 9" key="1">
    <citation type="journal article" date="2010" name="Science">
        <title>Genomic comparison of the ants Camponotus floridanus and Harpegnathos saltator.</title>
        <authorList>
            <person name="Bonasio R."/>
            <person name="Zhang G."/>
            <person name="Ye C."/>
            <person name="Mutti N.S."/>
            <person name="Fang X."/>
            <person name="Qin N."/>
            <person name="Donahue G."/>
            <person name="Yang P."/>
            <person name="Li Q."/>
            <person name="Li C."/>
            <person name="Zhang P."/>
            <person name="Huang Z."/>
            <person name="Berger S.L."/>
            <person name="Reinberg D."/>
            <person name="Wang J."/>
            <person name="Liebig J."/>
        </authorList>
    </citation>
    <scope>NUCLEOTIDE SEQUENCE [LARGE SCALE GENOMIC DNA]</scope>
    <source>
        <strain evidence="9">C129</strain>
    </source>
</reference>